<gene>
    <name evidence="1" type="ORF">KIN20_003509</name>
</gene>
<keyword evidence="2" id="KW-1185">Reference proteome</keyword>
<accession>A0AAD5QEF8</accession>
<name>A0AAD5QEF8_PARTN</name>
<dbReference type="AlphaFoldDB" id="A0AAD5QEF8"/>
<reference evidence="1" key="1">
    <citation type="submission" date="2021-06" db="EMBL/GenBank/DDBJ databases">
        <title>Parelaphostrongylus tenuis whole genome reference sequence.</title>
        <authorList>
            <person name="Garwood T.J."/>
            <person name="Larsen P.A."/>
            <person name="Fountain-Jones N.M."/>
            <person name="Garbe J.R."/>
            <person name="Macchietto M.G."/>
            <person name="Kania S.A."/>
            <person name="Gerhold R.W."/>
            <person name="Richards J.E."/>
            <person name="Wolf T.M."/>
        </authorList>
    </citation>
    <scope>NUCLEOTIDE SEQUENCE</scope>
    <source>
        <strain evidence="1">MNPRO001-30</strain>
        <tissue evidence="1">Meninges</tissue>
    </source>
</reference>
<dbReference type="EMBL" id="JAHQIW010000460">
    <property type="protein sequence ID" value="KAJ1348252.1"/>
    <property type="molecule type" value="Genomic_DNA"/>
</dbReference>
<dbReference type="Proteomes" id="UP001196413">
    <property type="component" value="Unassembled WGS sequence"/>
</dbReference>
<evidence type="ECO:0000313" key="1">
    <source>
        <dbReference type="EMBL" id="KAJ1348252.1"/>
    </source>
</evidence>
<proteinExistence type="predicted"/>
<organism evidence="1 2">
    <name type="scientific">Parelaphostrongylus tenuis</name>
    <name type="common">Meningeal worm</name>
    <dbReference type="NCBI Taxonomy" id="148309"/>
    <lineage>
        <taxon>Eukaryota</taxon>
        <taxon>Metazoa</taxon>
        <taxon>Ecdysozoa</taxon>
        <taxon>Nematoda</taxon>
        <taxon>Chromadorea</taxon>
        <taxon>Rhabditida</taxon>
        <taxon>Rhabditina</taxon>
        <taxon>Rhabditomorpha</taxon>
        <taxon>Strongyloidea</taxon>
        <taxon>Metastrongylidae</taxon>
        <taxon>Parelaphostrongylus</taxon>
    </lineage>
</organism>
<protein>
    <submittedName>
        <fullName evidence="1">Uncharacterized protein</fullName>
    </submittedName>
</protein>
<sequence>MVTWTFVKRTDTKQVDLARTSSGKLSFCQQGVTIDKQPLPYKVKKALTKAILLKR</sequence>
<comment type="caution">
    <text evidence="1">The sequence shown here is derived from an EMBL/GenBank/DDBJ whole genome shotgun (WGS) entry which is preliminary data.</text>
</comment>
<evidence type="ECO:0000313" key="2">
    <source>
        <dbReference type="Proteomes" id="UP001196413"/>
    </source>
</evidence>